<evidence type="ECO:0000313" key="2">
    <source>
        <dbReference type="EMBL" id="TBU62328.1"/>
    </source>
</evidence>
<dbReference type="InterPro" id="IPR036047">
    <property type="entry name" value="F-box-like_dom_sf"/>
</dbReference>
<proteinExistence type="predicted"/>
<sequence>MDVGGPPLDCKITRLPVEVCEHIMDMLSSSRPFVEDTRALRCCALVCRAWRVRSQRNLFYSVVLRDLTALQRFSAVLDNGPPPSPLSLFPIAFQGRLPLLKQLTINHVREDEEWYQRTSEWDAVKPLKHLPLHTRISLFFSGFVTMVNALPSLQLLECDYVLCMTLGHRPLDLEPQADGMHIRPPPFAPKPHDLRLGIDLGLCSALERLDIWLGPESATDSDGQSLDMLKATLISWKPDVPLPIVHLHAYHEYHFTRQEFADLLGTVGRVVDELVDESRAGPSAAGEVGEQGGRWRIWAGIYDSKNCRDWWWTHIQKCFPTLARSAELDMSYDRPLYKGNKWKDNGVLPPVPTTTA</sequence>
<dbReference type="CDD" id="cd09917">
    <property type="entry name" value="F-box_SF"/>
    <property type="match status" value="1"/>
</dbReference>
<dbReference type="AlphaFoldDB" id="A0A4V2K939"/>
<dbReference type="Pfam" id="PF12937">
    <property type="entry name" value="F-box-like"/>
    <property type="match status" value="1"/>
</dbReference>
<dbReference type="EMBL" id="ML145094">
    <property type="protein sequence ID" value="TBU62328.1"/>
    <property type="molecule type" value="Genomic_DNA"/>
</dbReference>
<reference evidence="2 3" key="1">
    <citation type="submission" date="2019-01" db="EMBL/GenBank/DDBJ databases">
        <title>Draft genome sequences of three monokaryotic isolates of the white-rot basidiomycete fungus Dichomitus squalens.</title>
        <authorList>
            <consortium name="DOE Joint Genome Institute"/>
            <person name="Lopez S.C."/>
            <person name="Andreopoulos B."/>
            <person name="Pangilinan J."/>
            <person name="Lipzen A."/>
            <person name="Riley R."/>
            <person name="Ahrendt S."/>
            <person name="Ng V."/>
            <person name="Barry K."/>
            <person name="Daum C."/>
            <person name="Grigoriev I.V."/>
            <person name="Hilden K.S."/>
            <person name="Makela M.R."/>
            <person name="de Vries R.P."/>
        </authorList>
    </citation>
    <scope>NUCLEOTIDE SEQUENCE [LARGE SCALE GENOMIC DNA]</scope>
    <source>
        <strain evidence="2 3">CBS 464.89</strain>
    </source>
</reference>
<feature type="domain" description="F-box" evidence="1">
    <location>
        <begin position="13"/>
        <end position="61"/>
    </location>
</feature>
<dbReference type="SUPFAM" id="SSF81383">
    <property type="entry name" value="F-box domain"/>
    <property type="match status" value="1"/>
</dbReference>
<keyword evidence="3" id="KW-1185">Reference proteome</keyword>
<dbReference type="Proteomes" id="UP000292082">
    <property type="component" value="Unassembled WGS sequence"/>
</dbReference>
<name>A0A4V2K939_9APHY</name>
<gene>
    <name evidence="2" type="ORF">BD310DRAFT_988975</name>
</gene>
<evidence type="ECO:0000313" key="3">
    <source>
        <dbReference type="Proteomes" id="UP000292082"/>
    </source>
</evidence>
<accession>A0A4V2K939</accession>
<dbReference type="Gene3D" id="1.20.1280.50">
    <property type="match status" value="1"/>
</dbReference>
<evidence type="ECO:0000259" key="1">
    <source>
        <dbReference type="Pfam" id="PF12937"/>
    </source>
</evidence>
<dbReference type="InterPro" id="IPR001810">
    <property type="entry name" value="F-box_dom"/>
</dbReference>
<organism evidence="2 3">
    <name type="scientific">Dichomitus squalens</name>
    <dbReference type="NCBI Taxonomy" id="114155"/>
    <lineage>
        <taxon>Eukaryota</taxon>
        <taxon>Fungi</taxon>
        <taxon>Dikarya</taxon>
        <taxon>Basidiomycota</taxon>
        <taxon>Agaricomycotina</taxon>
        <taxon>Agaricomycetes</taxon>
        <taxon>Polyporales</taxon>
        <taxon>Polyporaceae</taxon>
        <taxon>Dichomitus</taxon>
    </lineage>
</organism>
<protein>
    <recommendedName>
        <fullName evidence="1">F-box domain-containing protein</fullName>
    </recommendedName>
</protein>